<keyword evidence="2" id="KW-1185">Reference proteome</keyword>
<dbReference type="InParanoid" id="E2BBE6"/>
<accession>E2BBE6</accession>
<reference evidence="1 2" key="1">
    <citation type="journal article" date="2010" name="Science">
        <title>Genomic comparison of the ants Camponotus floridanus and Harpegnathos saltator.</title>
        <authorList>
            <person name="Bonasio R."/>
            <person name="Zhang G."/>
            <person name="Ye C."/>
            <person name="Mutti N.S."/>
            <person name="Fang X."/>
            <person name="Qin N."/>
            <person name="Donahue G."/>
            <person name="Yang P."/>
            <person name="Li Q."/>
            <person name="Li C."/>
            <person name="Zhang P."/>
            <person name="Huang Z."/>
            <person name="Berger S.L."/>
            <person name="Reinberg D."/>
            <person name="Wang J."/>
            <person name="Liebig J."/>
        </authorList>
    </citation>
    <scope>NUCLEOTIDE SEQUENCE [LARGE SCALE GENOMIC DNA]</scope>
    <source>
        <strain evidence="1 2">R22 G/1</strain>
    </source>
</reference>
<dbReference type="Proteomes" id="UP000008237">
    <property type="component" value="Unassembled WGS sequence"/>
</dbReference>
<protein>
    <submittedName>
        <fullName evidence="1">Krueppel-like factor 6</fullName>
    </submittedName>
</protein>
<dbReference type="CDD" id="cd21973">
    <property type="entry name" value="KLF6_7_N-like"/>
    <property type="match status" value="1"/>
</dbReference>
<dbReference type="AlphaFoldDB" id="E2BBE6"/>
<organism evidence="2">
    <name type="scientific">Harpegnathos saltator</name>
    <name type="common">Jerdon's jumping ant</name>
    <dbReference type="NCBI Taxonomy" id="610380"/>
    <lineage>
        <taxon>Eukaryota</taxon>
        <taxon>Metazoa</taxon>
        <taxon>Ecdysozoa</taxon>
        <taxon>Arthropoda</taxon>
        <taxon>Hexapoda</taxon>
        <taxon>Insecta</taxon>
        <taxon>Pterygota</taxon>
        <taxon>Neoptera</taxon>
        <taxon>Endopterygota</taxon>
        <taxon>Hymenoptera</taxon>
        <taxon>Apocrita</taxon>
        <taxon>Aculeata</taxon>
        <taxon>Formicoidea</taxon>
        <taxon>Formicidae</taxon>
        <taxon>Ponerinae</taxon>
        <taxon>Ponerini</taxon>
        <taxon>Harpegnathos</taxon>
    </lineage>
</organism>
<feature type="non-terminal residue" evidence="1">
    <location>
        <position position="34"/>
    </location>
</feature>
<evidence type="ECO:0000313" key="1">
    <source>
        <dbReference type="EMBL" id="EFN86983.1"/>
    </source>
</evidence>
<dbReference type="EMBL" id="GL447038">
    <property type="protein sequence ID" value="EFN86983.1"/>
    <property type="molecule type" value="Genomic_DNA"/>
</dbReference>
<evidence type="ECO:0000313" key="2">
    <source>
        <dbReference type="Proteomes" id="UP000008237"/>
    </source>
</evidence>
<proteinExistence type="predicted"/>
<sequence>MDILPSGNIFRELQDIHDTGYFSAQPSLEDHWQQ</sequence>
<name>E2BBE6_HARSA</name>
<gene>
    <name evidence="1" type="ORF">EAI_01316</name>
</gene>